<evidence type="ECO:0000256" key="1">
    <source>
        <dbReference type="SAM" id="MobiDB-lite"/>
    </source>
</evidence>
<feature type="region of interest" description="Disordered" evidence="1">
    <location>
        <begin position="1"/>
        <end position="27"/>
    </location>
</feature>
<proteinExistence type="predicted"/>
<evidence type="ECO:0000313" key="2">
    <source>
        <dbReference type="EMBL" id="SVD24325.1"/>
    </source>
</evidence>
<sequence length="27" mass="3024">MTPETTYQDVAALSDLPPGERLRVRAH</sequence>
<feature type="non-terminal residue" evidence="2">
    <location>
        <position position="27"/>
    </location>
</feature>
<organism evidence="2">
    <name type="scientific">marine metagenome</name>
    <dbReference type="NCBI Taxonomy" id="408172"/>
    <lineage>
        <taxon>unclassified sequences</taxon>
        <taxon>metagenomes</taxon>
        <taxon>ecological metagenomes</taxon>
    </lineage>
</organism>
<dbReference type="EMBL" id="UINC01138409">
    <property type="protein sequence ID" value="SVD24325.1"/>
    <property type="molecule type" value="Genomic_DNA"/>
</dbReference>
<name>A0A382TRF4_9ZZZZ</name>
<feature type="compositionally biased region" description="Basic and acidic residues" evidence="1">
    <location>
        <begin position="18"/>
        <end position="27"/>
    </location>
</feature>
<accession>A0A382TRF4</accession>
<reference evidence="2" key="1">
    <citation type="submission" date="2018-05" db="EMBL/GenBank/DDBJ databases">
        <authorList>
            <person name="Lanie J.A."/>
            <person name="Ng W.-L."/>
            <person name="Kazmierczak K.M."/>
            <person name="Andrzejewski T.M."/>
            <person name="Davidsen T.M."/>
            <person name="Wayne K.J."/>
            <person name="Tettelin H."/>
            <person name="Glass J.I."/>
            <person name="Rusch D."/>
            <person name="Podicherti R."/>
            <person name="Tsui H.-C.T."/>
            <person name="Winkler M.E."/>
        </authorList>
    </citation>
    <scope>NUCLEOTIDE SEQUENCE</scope>
</reference>
<dbReference type="AlphaFoldDB" id="A0A382TRF4"/>
<gene>
    <name evidence="2" type="ORF">METZ01_LOCUS377179</name>
</gene>
<protein>
    <submittedName>
        <fullName evidence="2">Uncharacterized protein</fullName>
    </submittedName>
</protein>